<protein>
    <recommendedName>
        <fullName evidence="4">ABC-2 family transporter protein</fullName>
    </recommendedName>
</protein>
<feature type="transmembrane region" description="Helical" evidence="1">
    <location>
        <begin position="58"/>
        <end position="82"/>
    </location>
</feature>
<organism evidence="2 3">
    <name type="scientific">Clostridium gasigenes</name>
    <dbReference type="NCBI Taxonomy" id="94869"/>
    <lineage>
        <taxon>Bacteria</taxon>
        <taxon>Bacillati</taxon>
        <taxon>Bacillota</taxon>
        <taxon>Clostridia</taxon>
        <taxon>Eubacteriales</taxon>
        <taxon>Clostridiaceae</taxon>
        <taxon>Clostridium</taxon>
    </lineage>
</organism>
<feature type="transmembrane region" description="Helical" evidence="1">
    <location>
        <begin position="161"/>
        <end position="190"/>
    </location>
</feature>
<gene>
    <name evidence="2" type="ORF">H7E68_04275</name>
</gene>
<dbReference type="AlphaFoldDB" id="A0A7X0SAE9"/>
<dbReference type="Proteomes" id="UP000585258">
    <property type="component" value="Unassembled WGS sequence"/>
</dbReference>
<name>A0A7X0SAE9_9CLOT</name>
<accession>A0A7X0SAE9</accession>
<keyword evidence="1" id="KW-0812">Transmembrane</keyword>
<evidence type="ECO:0008006" key="4">
    <source>
        <dbReference type="Google" id="ProtNLM"/>
    </source>
</evidence>
<feature type="transmembrane region" description="Helical" evidence="1">
    <location>
        <begin position="202"/>
        <end position="222"/>
    </location>
</feature>
<evidence type="ECO:0000313" key="2">
    <source>
        <dbReference type="EMBL" id="MBB6713952.1"/>
    </source>
</evidence>
<reference evidence="2 3" key="1">
    <citation type="submission" date="2020-08" db="EMBL/GenBank/DDBJ databases">
        <title>Clostridia isolated from Swiss meat.</title>
        <authorList>
            <person name="Wambui J."/>
            <person name="Stevens M.J.A."/>
            <person name="Stephan R."/>
        </authorList>
    </citation>
    <scope>NUCLEOTIDE SEQUENCE [LARGE SCALE GENOMIC DNA]</scope>
    <source>
        <strain evidence="2 3">CM001</strain>
    </source>
</reference>
<evidence type="ECO:0000313" key="3">
    <source>
        <dbReference type="Proteomes" id="UP000585258"/>
    </source>
</evidence>
<keyword evidence="1" id="KW-1133">Transmembrane helix</keyword>
<feature type="transmembrane region" description="Helical" evidence="1">
    <location>
        <begin position="115"/>
        <end position="141"/>
    </location>
</feature>
<feature type="transmembrane region" description="Helical" evidence="1">
    <location>
        <begin position="21"/>
        <end position="38"/>
    </location>
</feature>
<dbReference type="RefSeq" id="WP_185163661.1">
    <property type="nucleotide sequence ID" value="NZ_JACKWY010000002.1"/>
</dbReference>
<feature type="transmembrane region" description="Helical" evidence="1">
    <location>
        <begin position="242"/>
        <end position="260"/>
    </location>
</feature>
<keyword evidence="1" id="KW-0472">Membrane</keyword>
<dbReference type="EMBL" id="JACKWY010000002">
    <property type="protein sequence ID" value="MBB6713952.1"/>
    <property type="molecule type" value="Genomic_DNA"/>
</dbReference>
<proteinExistence type="predicted"/>
<sequence>MLANLLKYELTKKWRSMRYIILAYGLIEIILLCTLKIASSKSDMTHLFTASENKMGNLGFMFITGMIFYFIFILILTIMPFIEGIIKYEKDLAGKQSPLELMIPAESWKKILSKLITAVCGTIICGIIAIASVIIFFLVMSNFDKNIVDLILRGLSTGVNFSTGIIFIIISGFFEYISIFTLFFFCIAISKWITHKKKTSDIISVFVLAGVIAAIYFLQIQVDKLPIATFTLYGINTNLSTIILDILIFIILFIGTSFIMERKIEN</sequence>
<evidence type="ECO:0000256" key="1">
    <source>
        <dbReference type="SAM" id="Phobius"/>
    </source>
</evidence>
<comment type="caution">
    <text evidence="2">The sequence shown here is derived from an EMBL/GenBank/DDBJ whole genome shotgun (WGS) entry which is preliminary data.</text>
</comment>